<dbReference type="Pfam" id="PF19413">
    <property type="entry name" value="YaiO"/>
    <property type="match status" value="1"/>
</dbReference>
<dbReference type="Gene3D" id="1.25.40.10">
    <property type="entry name" value="Tetratricopeptide repeat domain"/>
    <property type="match status" value="1"/>
</dbReference>
<keyword evidence="1" id="KW-0732">Signal</keyword>
<protein>
    <submittedName>
        <fullName evidence="3">YaiO family outer membrane beta-barrel protein</fullName>
    </submittedName>
</protein>
<name>A0ABR7IXC9_9FLAO</name>
<organism evidence="3 4">
    <name type="scientific">Flavobacterium bernardetii</name>
    <dbReference type="NCBI Taxonomy" id="2813823"/>
    <lineage>
        <taxon>Bacteria</taxon>
        <taxon>Pseudomonadati</taxon>
        <taxon>Bacteroidota</taxon>
        <taxon>Flavobacteriia</taxon>
        <taxon>Flavobacteriales</taxon>
        <taxon>Flavobacteriaceae</taxon>
        <taxon>Flavobacterium</taxon>
    </lineage>
</organism>
<comment type="caution">
    <text evidence="3">The sequence shown here is derived from an EMBL/GenBank/DDBJ whole genome shotgun (WGS) entry which is preliminary data.</text>
</comment>
<dbReference type="SUPFAM" id="SSF48452">
    <property type="entry name" value="TPR-like"/>
    <property type="match status" value="1"/>
</dbReference>
<dbReference type="NCBIfam" id="TIGR04390">
    <property type="entry name" value="OMP_YaiO_dom"/>
    <property type="match status" value="1"/>
</dbReference>
<reference evidence="3 4" key="1">
    <citation type="submission" date="2020-08" db="EMBL/GenBank/DDBJ databases">
        <title>Description of novel Flavobacterium F-408 isolate.</title>
        <authorList>
            <person name="Saticioglu I.B."/>
            <person name="Duman M."/>
            <person name="Altun S."/>
        </authorList>
    </citation>
    <scope>NUCLEOTIDE SEQUENCE [LARGE SCALE GENOMIC DNA]</scope>
    <source>
        <strain evidence="3 4">F-408</strain>
    </source>
</reference>
<evidence type="ECO:0000313" key="3">
    <source>
        <dbReference type="EMBL" id="MBC5834436.1"/>
    </source>
</evidence>
<evidence type="ECO:0000259" key="2">
    <source>
        <dbReference type="Pfam" id="PF19413"/>
    </source>
</evidence>
<evidence type="ECO:0000256" key="1">
    <source>
        <dbReference type="SAM" id="SignalP"/>
    </source>
</evidence>
<feature type="signal peptide" evidence="1">
    <location>
        <begin position="1"/>
        <end position="20"/>
    </location>
</feature>
<proteinExistence type="predicted"/>
<dbReference type="RefSeq" id="WP_166126181.1">
    <property type="nucleotide sequence ID" value="NZ_JAANOQ010000003.1"/>
</dbReference>
<evidence type="ECO:0000313" key="4">
    <source>
        <dbReference type="Proteomes" id="UP000605990"/>
    </source>
</evidence>
<dbReference type="InterPro" id="IPR011990">
    <property type="entry name" value="TPR-like_helical_dom_sf"/>
</dbReference>
<dbReference type="InterPro" id="IPR030887">
    <property type="entry name" value="Beta-barrel_YaiO"/>
</dbReference>
<keyword evidence="4" id="KW-1185">Reference proteome</keyword>
<sequence>MTTKFKILYLFICFCSTAFAQKLNTDSLLVVTNNILNSDTKDYFKAKKIAHQCLKVAPDYLDFHMALGRIHKNEKSIDSARYYFQHVIDANPKYKEAFVFLSKTELEAKNKEAALTAINKGIVIHPEEKEFYLVKLQIINSEENPKKSLEYLEFLSEKYPEDIEIQNQLREVKSNLKSNRIGTGYSFTHFSRDNYGPWHLSNVNYMKQFEKFSLGGRISYIDRRINGASSNSGYFYELESYFKTSKKSYSFANVGFSEGKVFPEFRFLYSYYLTLGKGFETEIGYRFNQQEDIKLSTGIVAFGKYFKNNWINFRTSFLVSEPKLYPSFTSNFRHYYNTKYDYFSFTAGYGTSPDERQTLTQFQDRIALTSYRFGAGFSKLLAKKYIIGFNTSFNNQEYYPEKFQNESNFSIDLTYLF</sequence>
<gene>
    <name evidence="3" type="primary">yaiO</name>
    <name evidence="3" type="ORF">H8R27_06005</name>
</gene>
<dbReference type="EMBL" id="JACRUN010000002">
    <property type="protein sequence ID" value="MBC5834436.1"/>
    <property type="molecule type" value="Genomic_DNA"/>
</dbReference>
<dbReference type="Proteomes" id="UP000605990">
    <property type="component" value="Unassembled WGS sequence"/>
</dbReference>
<feature type="domain" description="YaiO beta-barrel" evidence="2">
    <location>
        <begin position="179"/>
        <end position="355"/>
    </location>
</feature>
<feature type="chain" id="PRO_5047484578" evidence="1">
    <location>
        <begin position="21"/>
        <end position="417"/>
    </location>
</feature>
<accession>A0ABR7IXC9</accession>